<sequence length="386" mass="40384">MTEINPQSPQDVCDAIADAKRDGVRLEIRGGGSKSLIGAPREARTLGMSAMAGVVDYDPAELVLTVGAGTPLAQIEQLVASERQMLAFEPFDHGPVFGQAAGKATIGGVIAAGVAGSGRVTAGSARDHLLGFTAVSGRGETFVAGGKVVKNVTGFDLSKLVTSSWGRLAAITELTLKVLPKPRTSVTLGIDGLDCSNSCAAMAQAFGSNAEVSAAARHHDGATIFRLTGFEPSIAARLVMLPKVLEAFGTMIALDPDQADIFWRETGAGLALKGDVLWCIHVPPRQAANVIARLEPFSPHWSLDWGGARIWMSLDSGEAPVRGAAEAAGGHAMLIRAPLSMRQAIPVQHPRLAGVAALEARVRRAFDPDCIFETGRFLGEEVAHAD</sequence>
<evidence type="ECO:0000256" key="2">
    <source>
        <dbReference type="ARBA" id="ARBA00022827"/>
    </source>
</evidence>
<protein>
    <submittedName>
        <fullName evidence="4">Glycolate oxidase FAD binding subunit</fullName>
    </submittedName>
</protein>
<name>A0A7W5ZUW0_9SPHN</name>
<dbReference type="AlphaFoldDB" id="A0A7W5ZUW0"/>
<reference evidence="4 5" key="1">
    <citation type="submission" date="2020-08" db="EMBL/GenBank/DDBJ databases">
        <title>Genomic Encyclopedia of Type Strains, Phase IV (KMG-IV): sequencing the most valuable type-strain genomes for metagenomic binning, comparative biology and taxonomic classification.</title>
        <authorList>
            <person name="Goeker M."/>
        </authorList>
    </citation>
    <scope>NUCLEOTIDE SEQUENCE [LARGE SCALE GENOMIC DNA]</scope>
    <source>
        <strain evidence="4 5">DSM 14552</strain>
    </source>
</reference>
<dbReference type="SUPFAM" id="SSF55103">
    <property type="entry name" value="FAD-linked oxidases, C-terminal domain"/>
    <property type="match status" value="1"/>
</dbReference>
<dbReference type="PANTHER" id="PTHR11748">
    <property type="entry name" value="D-LACTATE DEHYDROGENASE"/>
    <property type="match status" value="1"/>
</dbReference>
<dbReference type="RefSeq" id="WP_183612688.1">
    <property type="nucleotide sequence ID" value="NZ_JACICY010000003.1"/>
</dbReference>
<dbReference type="SUPFAM" id="SSF56176">
    <property type="entry name" value="FAD-binding/transporter-associated domain-like"/>
    <property type="match status" value="1"/>
</dbReference>
<evidence type="ECO:0000259" key="3">
    <source>
        <dbReference type="PROSITE" id="PS51387"/>
    </source>
</evidence>
<dbReference type="GO" id="GO:0003824">
    <property type="term" value="F:catalytic activity"/>
    <property type="evidence" value="ECO:0007669"/>
    <property type="project" value="InterPro"/>
</dbReference>
<dbReference type="GO" id="GO:0071949">
    <property type="term" value="F:FAD binding"/>
    <property type="evidence" value="ECO:0007669"/>
    <property type="project" value="InterPro"/>
</dbReference>
<dbReference type="Proteomes" id="UP000562395">
    <property type="component" value="Unassembled WGS sequence"/>
</dbReference>
<evidence type="ECO:0000256" key="1">
    <source>
        <dbReference type="ARBA" id="ARBA00022630"/>
    </source>
</evidence>
<gene>
    <name evidence="4" type="ORF">GGQ88_001687</name>
</gene>
<keyword evidence="5" id="KW-1185">Reference proteome</keyword>
<dbReference type="EMBL" id="JACICY010000003">
    <property type="protein sequence ID" value="MBB3860421.1"/>
    <property type="molecule type" value="Genomic_DNA"/>
</dbReference>
<feature type="domain" description="FAD-binding PCMH-type" evidence="3">
    <location>
        <begin position="1"/>
        <end position="181"/>
    </location>
</feature>
<dbReference type="InterPro" id="IPR016164">
    <property type="entry name" value="FAD-linked_Oxase-like_C"/>
</dbReference>
<proteinExistence type="predicted"/>
<evidence type="ECO:0000313" key="5">
    <source>
        <dbReference type="Proteomes" id="UP000562395"/>
    </source>
</evidence>
<comment type="caution">
    <text evidence="4">The sequence shown here is derived from an EMBL/GenBank/DDBJ whole genome shotgun (WGS) entry which is preliminary data.</text>
</comment>
<dbReference type="PROSITE" id="PS51387">
    <property type="entry name" value="FAD_PCMH"/>
    <property type="match status" value="1"/>
</dbReference>
<dbReference type="Pfam" id="PF01565">
    <property type="entry name" value="FAD_binding_4"/>
    <property type="match status" value="1"/>
</dbReference>
<dbReference type="InterPro" id="IPR016166">
    <property type="entry name" value="FAD-bd_PCMH"/>
</dbReference>
<accession>A0A7W5ZUW0</accession>
<keyword evidence="1" id="KW-0285">Flavoprotein</keyword>
<dbReference type="InterPro" id="IPR016169">
    <property type="entry name" value="FAD-bd_PCMH_sub2"/>
</dbReference>
<keyword evidence="2" id="KW-0274">FAD</keyword>
<evidence type="ECO:0000313" key="4">
    <source>
        <dbReference type="EMBL" id="MBB3860421.1"/>
    </source>
</evidence>
<dbReference type="Gene3D" id="3.30.465.10">
    <property type="match status" value="1"/>
</dbReference>
<organism evidence="4 5">
    <name type="scientific">Novosphingobium hassiacum</name>
    <dbReference type="NCBI Taxonomy" id="173676"/>
    <lineage>
        <taxon>Bacteria</taxon>
        <taxon>Pseudomonadati</taxon>
        <taxon>Pseudomonadota</taxon>
        <taxon>Alphaproteobacteria</taxon>
        <taxon>Sphingomonadales</taxon>
        <taxon>Sphingomonadaceae</taxon>
        <taxon>Novosphingobium</taxon>
    </lineage>
</organism>
<dbReference type="InterPro" id="IPR006094">
    <property type="entry name" value="Oxid_FAD_bind_N"/>
</dbReference>
<dbReference type="PANTHER" id="PTHR11748:SF103">
    <property type="entry name" value="GLYCOLATE OXIDASE SUBUNIT GLCE"/>
    <property type="match status" value="1"/>
</dbReference>
<dbReference type="InterPro" id="IPR036318">
    <property type="entry name" value="FAD-bd_PCMH-like_sf"/>
</dbReference>